<dbReference type="Pfam" id="PF01943">
    <property type="entry name" value="Polysacc_synt"/>
    <property type="match status" value="1"/>
</dbReference>
<name>A0A7T7JI60_9SPHI</name>
<dbReference type="InterPro" id="IPR050833">
    <property type="entry name" value="Poly_Biosynth_Transport"/>
</dbReference>
<feature type="transmembrane region" description="Helical" evidence="6">
    <location>
        <begin position="249"/>
        <end position="266"/>
    </location>
</feature>
<dbReference type="RefSeq" id="WP_198173517.1">
    <property type="nucleotide sequence ID" value="NZ_CP066775.1"/>
</dbReference>
<feature type="transmembrane region" description="Helical" evidence="6">
    <location>
        <begin position="206"/>
        <end position="229"/>
    </location>
</feature>
<accession>A0A7T7JI60</accession>
<evidence type="ECO:0000256" key="5">
    <source>
        <dbReference type="ARBA" id="ARBA00023136"/>
    </source>
</evidence>
<feature type="transmembrane region" description="Helical" evidence="6">
    <location>
        <begin position="376"/>
        <end position="398"/>
    </location>
</feature>
<feature type="transmembrane region" description="Helical" evidence="6">
    <location>
        <begin position="140"/>
        <end position="159"/>
    </location>
</feature>
<evidence type="ECO:0000256" key="3">
    <source>
        <dbReference type="ARBA" id="ARBA00022692"/>
    </source>
</evidence>
<feature type="transmembrane region" description="Helical" evidence="6">
    <location>
        <begin position="44"/>
        <end position="62"/>
    </location>
</feature>
<dbReference type="PANTHER" id="PTHR30250:SF11">
    <property type="entry name" value="O-ANTIGEN TRANSPORTER-RELATED"/>
    <property type="match status" value="1"/>
</dbReference>
<keyword evidence="5 6" id="KW-0472">Membrane</keyword>
<evidence type="ECO:0000256" key="6">
    <source>
        <dbReference type="SAM" id="Phobius"/>
    </source>
</evidence>
<feature type="transmembrane region" description="Helical" evidence="6">
    <location>
        <begin position="352"/>
        <end position="370"/>
    </location>
</feature>
<sequence length="491" mass="55061">MKKNYFFNLCLSISNLLFPIISFPYVSKIIGPNGVGKVQFITSYAQYFGLIAALGIPVYGIREIAKNKHDRLKLNTVFSELSVIYFFTSIILTVVYFISILCVTSFKADLNLYIWSASFIILSFTSVDWFYEGLEQFKAVAIRSMLVRVGSLILMFILIKSGKDYFWYLMIMVITNIANNGINMLRLHKAVSLTFTGLSLKKHFKPLLYIFSTTIATSMYTMFDTVLLGLLANTHAVGLYTAAVKLSKISLPIVVSSGMVLVPGLAKNLAAKNLKEVQKTLDKSFAFTSLISIPICVGLAVLAPEFITAFSSVKFLDATFSMQIMALLPIIIGFGYFFGFQILVPDSKDKQMLFCVLGGVAASLVLNFVLVPRFEYLGAALANVISELIVTILMFLYVKRLYDFTFRIRPIITATISSLIFVPIVTVLRFTHVNNYLMLITAIPACAMAYWLIQKLIFRQPILKDVIEPFLHSKMVAVTARLMLIKKKAYV</sequence>
<dbReference type="AlphaFoldDB" id="A0A7T7JI60"/>
<dbReference type="KEGG" id="mgik:GO620_007235"/>
<feature type="transmembrane region" description="Helical" evidence="6">
    <location>
        <begin position="410"/>
        <end position="430"/>
    </location>
</feature>
<evidence type="ECO:0000313" key="8">
    <source>
        <dbReference type="Proteomes" id="UP000429232"/>
    </source>
</evidence>
<feature type="transmembrane region" description="Helical" evidence="6">
    <location>
        <begin position="320"/>
        <end position="340"/>
    </location>
</feature>
<organism evidence="7 8">
    <name type="scientific">Mucilaginibacter ginkgonis</name>
    <dbReference type="NCBI Taxonomy" id="2682091"/>
    <lineage>
        <taxon>Bacteria</taxon>
        <taxon>Pseudomonadati</taxon>
        <taxon>Bacteroidota</taxon>
        <taxon>Sphingobacteriia</taxon>
        <taxon>Sphingobacteriales</taxon>
        <taxon>Sphingobacteriaceae</taxon>
        <taxon>Mucilaginibacter</taxon>
    </lineage>
</organism>
<dbReference type="PANTHER" id="PTHR30250">
    <property type="entry name" value="PST FAMILY PREDICTED COLANIC ACID TRANSPORTER"/>
    <property type="match status" value="1"/>
</dbReference>
<feature type="transmembrane region" description="Helical" evidence="6">
    <location>
        <begin position="83"/>
        <end position="106"/>
    </location>
</feature>
<protein>
    <submittedName>
        <fullName evidence="7">Flippase</fullName>
    </submittedName>
</protein>
<dbReference type="CDD" id="cd13128">
    <property type="entry name" value="MATE_Wzx_like"/>
    <property type="match status" value="1"/>
</dbReference>
<keyword evidence="3 6" id="KW-0812">Transmembrane</keyword>
<proteinExistence type="predicted"/>
<evidence type="ECO:0000256" key="1">
    <source>
        <dbReference type="ARBA" id="ARBA00004651"/>
    </source>
</evidence>
<feature type="transmembrane region" description="Helical" evidence="6">
    <location>
        <begin position="287"/>
        <end position="308"/>
    </location>
</feature>
<keyword evidence="4 6" id="KW-1133">Transmembrane helix</keyword>
<dbReference type="InterPro" id="IPR002797">
    <property type="entry name" value="Polysacc_synth"/>
</dbReference>
<feature type="transmembrane region" description="Helical" evidence="6">
    <location>
        <begin position="5"/>
        <end position="24"/>
    </location>
</feature>
<comment type="subcellular location">
    <subcellularLocation>
        <location evidence="1">Cell membrane</location>
        <topology evidence="1">Multi-pass membrane protein</topology>
    </subcellularLocation>
</comment>
<feature type="transmembrane region" description="Helical" evidence="6">
    <location>
        <begin position="112"/>
        <end position="131"/>
    </location>
</feature>
<evidence type="ECO:0000256" key="2">
    <source>
        <dbReference type="ARBA" id="ARBA00022475"/>
    </source>
</evidence>
<keyword evidence="8" id="KW-1185">Reference proteome</keyword>
<dbReference type="Proteomes" id="UP000429232">
    <property type="component" value="Chromosome"/>
</dbReference>
<evidence type="ECO:0000313" key="7">
    <source>
        <dbReference type="EMBL" id="QQL51233.1"/>
    </source>
</evidence>
<keyword evidence="2" id="KW-1003">Cell membrane</keyword>
<dbReference type="EMBL" id="CP066775">
    <property type="protein sequence ID" value="QQL51233.1"/>
    <property type="molecule type" value="Genomic_DNA"/>
</dbReference>
<reference evidence="7 8" key="1">
    <citation type="submission" date="2020-12" db="EMBL/GenBank/DDBJ databases">
        <title>HMF7856_wgs.fasta genome submission.</title>
        <authorList>
            <person name="Kang H."/>
            <person name="Kim H."/>
            <person name="Joh K."/>
        </authorList>
    </citation>
    <scope>NUCLEOTIDE SEQUENCE [LARGE SCALE GENOMIC DNA]</scope>
    <source>
        <strain evidence="7 8">HMF7856</strain>
    </source>
</reference>
<feature type="transmembrane region" description="Helical" evidence="6">
    <location>
        <begin position="165"/>
        <end position="185"/>
    </location>
</feature>
<gene>
    <name evidence="7" type="ORF">GO620_007235</name>
</gene>
<feature type="transmembrane region" description="Helical" evidence="6">
    <location>
        <begin position="436"/>
        <end position="453"/>
    </location>
</feature>
<evidence type="ECO:0000256" key="4">
    <source>
        <dbReference type="ARBA" id="ARBA00022989"/>
    </source>
</evidence>
<dbReference type="GO" id="GO:0005886">
    <property type="term" value="C:plasma membrane"/>
    <property type="evidence" value="ECO:0007669"/>
    <property type="project" value="UniProtKB-SubCell"/>
</dbReference>